<proteinExistence type="predicted"/>
<dbReference type="RefSeq" id="WP_014368953.1">
    <property type="nucleotide sequence ID" value="NC_016935.1"/>
</dbReference>
<name>H6NEP4_9BACL</name>
<accession>H6NEP4</accession>
<protein>
    <submittedName>
        <fullName evidence="1">Uncharacterized protein</fullName>
    </submittedName>
</protein>
<evidence type="ECO:0000313" key="2">
    <source>
        <dbReference type="Proteomes" id="UP000007523"/>
    </source>
</evidence>
<gene>
    <name evidence="1" type="ORF">PM3016_1423</name>
</gene>
<keyword evidence="2" id="KW-1185">Reference proteome</keyword>
<dbReference type="STRING" id="1116391.PM3016_1423"/>
<sequence>MKTRMDSLWLAGIALAAWWIVALLMPAQPADSLSGVQAGVTYTASLQDDDVRSENDYVYREARNPEDPR</sequence>
<dbReference type="KEGG" id="pmq:PM3016_1423"/>
<dbReference type="EMBL" id="CP003235">
    <property type="protein sequence ID" value="AFC28348.1"/>
    <property type="molecule type" value="Genomic_DNA"/>
</dbReference>
<dbReference type="HOGENOM" id="CLU_2771965_0_0_9"/>
<reference evidence="1 2" key="1">
    <citation type="journal article" date="2012" name="J. Bacteriol.">
        <title>Complete Genome Sequence of Paenibacillus mucilaginosus 3016, a Bacterium Functional as Microbial Fertilizer.</title>
        <authorList>
            <person name="Ma M."/>
            <person name="Wang Z."/>
            <person name="Li L."/>
            <person name="Jiang X."/>
            <person name="Guan D."/>
            <person name="Cao F."/>
            <person name="Chen H."/>
            <person name="Wang X."/>
            <person name="Shen D."/>
            <person name="Du B."/>
            <person name="Li J."/>
        </authorList>
    </citation>
    <scope>NUCLEOTIDE SEQUENCE [LARGE SCALE GENOMIC DNA]</scope>
    <source>
        <strain evidence="1 2">3016</strain>
    </source>
</reference>
<dbReference type="Proteomes" id="UP000007523">
    <property type="component" value="Chromosome"/>
</dbReference>
<organism evidence="1 2">
    <name type="scientific">Paenibacillus mucilaginosus 3016</name>
    <dbReference type="NCBI Taxonomy" id="1116391"/>
    <lineage>
        <taxon>Bacteria</taxon>
        <taxon>Bacillati</taxon>
        <taxon>Bacillota</taxon>
        <taxon>Bacilli</taxon>
        <taxon>Bacillales</taxon>
        <taxon>Paenibacillaceae</taxon>
        <taxon>Paenibacillus</taxon>
    </lineage>
</organism>
<evidence type="ECO:0000313" key="1">
    <source>
        <dbReference type="EMBL" id="AFC28348.1"/>
    </source>
</evidence>
<dbReference type="AlphaFoldDB" id="H6NEP4"/>